<keyword evidence="3" id="KW-1185">Reference proteome</keyword>
<dbReference type="RefSeq" id="WP_338604792.1">
    <property type="nucleotide sequence ID" value="NZ_AP028679.1"/>
</dbReference>
<dbReference type="Proteomes" id="UP001366166">
    <property type="component" value="Chromosome"/>
</dbReference>
<dbReference type="InterPro" id="IPR011990">
    <property type="entry name" value="TPR-like_helical_dom_sf"/>
</dbReference>
<evidence type="ECO:0000256" key="1">
    <source>
        <dbReference type="SAM" id="SignalP"/>
    </source>
</evidence>
<accession>A0AAU9ERM5</accession>
<dbReference type="Gene3D" id="1.25.40.10">
    <property type="entry name" value="Tetratricopeptide repeat domain"/>
    <property type="match status" value="1"/>
</dbReference>
<dbReference type="Pfam" id="PF14559">
    <property type="entry name" value="TPR_19"/>
    <property type="match status" value="1"/>
</dbReference>
<evidence type="ECO:0000313" key="2">
    <source>
        <dbReference type="EMBL" id="BEQ13266.1"/>
    </source>
</evidence>
<name>A0AAU9ERM5_9BACT</name>
<sequence>MKALRYALVLSLALFLAACAGPSYTPPSTPPPPTAQASGNSAVLALLDQAKTQAAAGQDASAGATLERALRIEPRNPYLWQELARVRLEQGQYRQAENLAAKSNALAQGDRSLKAANWRIIGQARGKRGDLKGSRAAFEKAEQQ</sequence>
<dbReference type="KEGG" id="dmp:FAK_03320"/>
<feature type="signal peptide" evidence="1">
    <location>
        <begin position="1"/>
        <end position="20"/>
    </location>
</feature>
<reference evidence="3" key="1">
    <citation type="journal article" date="2023" name="Arch. Microbiol.">
        <title>Desulfoferula mesophilus gen. nov. sp. nov., a mesophilic sulfate-reducing bacterium isolated from a brackish lake sediment.</title>
        <authorList>
            <person name="Watanabe T."/>
            <person name="Yabe T."/>
            <person name="Tsuji J.M."/>
            <person name="Fukui M."/>
        </authorList>
    </citation>
    <scope>NUCLEOTIDE SEQUENCE [LARGE SCALE GENOMIC DNA]</scope>
    <source>
        <strain evidence="3">12FAK</strain>
    </source>
</reference>
<gene>
    <name evidence="2" type="ORF">FAK_03320</name>
</gene>
<organism evidence="2 3">
    <name type="scientific">Desulfoferula mesophila</name>
    <dbReference type="NCBI Taxonomy" id="3058419"/>
    <lineage>
        <taxon>Bacteria</taxon>
        <taxon>Pseudomonadati</taxon>
        <taxon>Thermodesulfobacteriota</taxon>
        <taxon>Desulfarculia</taxon>
        <taxon>Desulfarculales</taxon>
        <taxon>Desulfarculaceae</taxon>
        <taxon>Desulfoferula</taxon>
    </lineage>
</organism>
<keyword evidence="1" id="KW-0732">Signal</keyword>
<feature type="chain" id="PRO_5043717548" description="Tetratricopeptide repeat protein" evidence="1">
    <location>
        <begin position="21"/>
        <end position="144"/>
    </location>
</feature>
<dbReference type="EMBL" id="AP028679">
    <property type="protein sequence ID" value="BEQ13266.1"/>
    <property type="molecule type" value="Genomic_DNA"/>
</dbReference>
<dbReference type="AlphaFoldDB" id="A0AAU9ERM5"/>
<evidence type="ECO:0008006" key="4">
    <source>
        <dbReference type="Google" id="ProtNLM"/>
    </source>
</evidence>
<proteinExistence type="predicted"/>
<dbReference type="SUPFAM" id="SSF48452">
    <property type="entry name" value="TPR-like"/>
    <property type="match status" value="1"/>
</dbReference>
<evidence type="ECO:0000313" key="3">
    <source>
        <dbReference type="Proteomes" id="UP001366166"/>
    </source>
</evidence>
<dbReference type="PROSITE" id="PS51257">
    <property type="entry name" value="PROKAR_LIPOPROTEIN"/>
    <property type="match status" value="1"/>
</dbReference>
<protein>
    <recommendedName>
        <fullName evidence="4">Tetratricopeptide repeat protein</fullName>
    </recommendedName>
</protein>